<sequence length="70" mass="7690">MAEQITMRISLGAESESIAGRKAETGTGPESESSITGIGVENETGIEIDIDRYKRRKTHSTSMLVQLRQH</sequence>
<reference evidence="2 3" key="1">
    <citation type="journal article" date="2019" name="Commun. Biol.">
        <title>The bagworm genome reveals a unique fibroin gene that provides high tensile strength.</title>
        <authorList>
            <person name="Kono N."/>
            <person name="Nakamura H."/>
            <person name="Ohtoshi R."/>
            <person name="Tomita M."/>
            <person name="Numata K."/>
            <person name="Arakawa K."/>
        </authorList>
    </citation>
    <scope>NUCLEOTIDE SEQUENCE [LARGE SCALE GENOMIC DNA]</scope>
</reference>
<evidence type="ECO:0000256" key="1">
    <source>
        <dbReference type="SAM" id="MobiDB-lite"/>
    </source>
</evidence>
<dbReference type="Proteomes" id="UP000299102">
    <property type="component" value="Unassembled WGS sequence"/>
</dbReference>
<evidence type="ECO:0000313" key="3">
    <source>
        <dbReference type="Proteomes" id="UP000299102"/>
    </source>
</evidence>
<name>A0A4C1TYJ1_EUMVA</name>
<comment type="caution">
    <text evidence="2">The sequence shown here is derived from an EMBL/GenBank/DDBJ whole genome shotgun (WGS) entry which is preliminary data.</text>
</comment>
<feature type="region of interest" description="Disordered" evidence="1">
    <location>
        <begin position="1"/>
        <end position="40"/>
    </location>
</feature>
<gene>
    <name evidence="2" type="ORF">EVAR_20426_1</name>
</gene>
<dbReference type="AlphaFoldDB" id="A0A4C1TYJ1"/>
<protein>
    <submittedName>
        <fullName evidence="2">Uncharacterized protein</fullName>
    </submittedName>
</protein>
<keyword evidence="3" id="KW-1185">Reference proteome</keyword>
<organism evidence="2 3">
    <name type="scientific">Eumeta variegata</name>
    <name type="common">Bagworm moth</name>
    <name type="synonym">Eumeta japonica</name>
    <dbReference type="NCBI Taxonomy" id="151549"/>
    <lineage>
        <taxon>Eukaryota</taxon>
        <taxon>Metazoa</taxon>
        <taxon>Ecdysozoa</taxon>
        <taxon>Arthropoda</taxon>
        <taxon>Hexapoda</taxon>
        <taxon>Insecta</taxon>
        <taxon>Pterygota</taxon>
        <taxon>Neoptera</taxon>
        <taxon>Endopterygota</taxon>
        <taxon>Lepidoptera</taxon>
        <taxon>Glossata</taxon>
        <taxon>Ditrysia</taxon>
        <taxon>Tineoidea</taxon>
        <taxon>Psychidae</taxon>
        <taxon>Oiketicinae</taxon>
        <taxon>Eumeta</taxon>
    </lineage>
</organism>
<evidence type="ECO:0000313" key="2">
    <source>
        <dbReference type="EMBL" id="GBP18894.1"/>
    </source>
</evidence>
<dbReference type="EMBL" id="BGZK01000102">
    <property type="protein sequence ID" value="GBP18894.1"/>
    <property type="molecule type" value="Genomic_DNA"/>
</dbReference>
<proteinExistence type="predicted"/>
<accession>A0A4C1TYJ1</accession>